<evidence type="ECO:0008006" key="2">
    <source>
        <dbReference type="Google" id="ProtNLM"/>
    </source>
</evidence>
<proteinExistence type="predicted"/>
<organism evidence="1">
    <name type="scientific">marine sediment metagenome</name>
    <dbReference type="NCBI Taxonomy" id="412755"/>
    <lineage>
        <taxon>unclassified sequences</taxon>
        <taxon>metagenomes</taxon>
        <taxon>ecological metagenomes</taxon>
    </lineage>
</organism>
<dbReference type="EMBL" id="BART01015188">
    <property type="protein sequence ID" value="GAG81280.1"/>
    <property type="molecule type" value="Genomic_DNA"/>
</dbReference>
<accession>X1AFD5</accession>
<protein>
    <recommendedName>
        <fullName evidence="2">HTH cro/C1-type domain-containing protein</fullName>
    </recommendedName>
</protein>
<comment type="caution">
    <text evidence="1">The sequence shown here is derived from an EMBL/GenBank/DDBJ whole genome shotgun (WGS) entry which is preliminary data.</text>
</comment>
<reference evidence="1" key="1">
    <citation type="journal article" date="2014" name="Front. Microbiol.">
        <title>High frequency of phylogenetically diverse reductive dehalogenase-homologous genes in deep subseafloor sedimentary metagenomes.</title>
        <authorList>
            <person name="Kawai M."/>
            <person name="Futagami T."/>
            <person name="Toyoda A."/>
            <person name="Takaki Y."/>
            <person name="Nishi S."/>
            <person name="Hori S."/>
            <person name="Arai W."/>
            <person name="Tsubouchi T."/>
            <person name="Morono Y."/>
            <person name="Uchiyama I."/>
            <person name="Ito T."/>
            <person name="Fujiyama A."/>
            <person name="Inagaki F."/>
            <person name="Takami H."/>
        </authorList>
    </citation>
    <scope>NUCLEOTIDE SEQUENCE</scope>
    <source>
        <strain evidence="1">Expedition CK06-06</strain>
    </source>
</reference>
<name>X1AFD5_9ZZZZ</name>
<evidence type="ECO:0000313" key="1">
    <source>
        <dbReference type="EMBL" id="GAG81280.1"/>
    </source>
</evidence>
<dbReference type="AlphaFoldDB" id="X1AFD5"/>
<sequence>MGRLPKGTLTKLSEISGLPAAYLSDLANTTKRPGRERALHLENSCTKLGLDISATDWLFGSSNKIKAALESTSR</sequence>
<gene>
    <name evidence="1" type="ORF">S01H4_29567</name>
</gene>